<keyword evidence="2" id="KW-0472">Membrane</keyword>
<dbReference type="Proteomes" id="UP000469724">
    <property type="component" value="Unassembled WGS sequence"/>
</dbReference>
<dbReference type="Gene3D" id="1.10.260.40">
    <property type="entry name" value="lambda repressor-like DNA-binding domains"/>
    <property type="match status" value="1"/>
</dbReference>
<evidence type="ECO:0000256" key="1">
    <source>
        <dbReference type="SAM" id="MobiDB-lite"/>
    </source>
</evidence>
<keyword evidence="2" id="KW-1133">Transmembrane helix</keyword>
<comment type="caution">
    <text evidence="4">The sequence shown here is derived from an EMBL/GenBank/DDBJ whole genome shotgun (WGS) entry which is preliminary data.</text>
</comment>
<sequence>MDLRELGALLKAERERRGLSDNDVIDRIKIGRACLIAIEEGDKDGLPHPVYAKGFIKNYAKLLDLDPEEIGDAFSEAVGVMPDSNLTPQHELNESITQATIVRNGGGGYLRYVIVAAAILVVVVAVLWFFSLTPFHTGRTTPPAPSSQASAPGLAKGSLPDQDSQIKPGSAGDSQAVTAPSETAPSTAAPGSMTPTAPVAGQPASSQPLAVSPPGAPLALTTEPAAPTAEAVSAADAEEPADPSLSPDIVLGEHGAHSVTILALAECWIDVSVDGGATKGIMLTKGKRFVGNFNESLLVRLGNAGGVEVRYDDKNYPLQAGPGEVKTLKFVAKGNGEPQQAASNSSTTQVPMTAKPPVGAPAAPAGSPSAKAIPGAVAPPSTVTVAPPAAPPVASSSAPAATPPAEGAAAGPAGSRSLEITGADGSWVIVTVDGGKPKEVFVKKGQTLTEPYKEKIEVRLGNPSSVIFRHEGQEMPVSTQRGEAKTVRFPNS</sequence>
<name>A0A7K3NHF8_9BACT</name>
<dbReference type="Pfam" id="PF13464">
    <property type="entry name" value="RodZ_C"/>
    <property type="match status" value="2"/>
</dbReference>
<dbReference type="GO" id="GO:0003677">
    <property type="term" value="F:DNA binding"/>
    <property type="evidence" value="ECO:0007669"/>
    <property type="project" value="InterPro"/>
</dbReference>
<gene>
    <name evidence="4" type="ORF">G3N56_02620</name>
</gene>
<keyword evidence="2" id="KW-0812">Transmembrane</keyword>
<evidence type="ECO:0000259" key="3">
    <source>
        <dbReference type="Pfam" id="PF13464"/>
    </source>
</evidence>
<dbReference type="AlphaFoldDB" id="A0A7K3NHF8"/>
<feature type="compositionally biased region" description="Polar residues" evidence="1">
    <location>
        <begin position="337"/>
        <end position="351"/>
    </location>
</feature>
<feature type="compositionally biased region" description="Polar residues" evidence="1">
    <location>
        <begin position="161"/>
        <end position="175"/>
    </location>
</feature>
<organism evidence="4 5">
    <name type="scientific">Desulfolutivibrio sulfodismutans</name>
    <dbReference type="NCBI Taxonomy" id="63561"/>
    <lineage>
        <taxon>Bacteria</taxon>
        <taxon>Pseudomonadati</taxon>
        <taxon>Thermodesulfobacteriota</taxon>
        <taxon>Desulfovibrionia</taxon>
        <taxon>Desulfovibrionales</taxon>
        <taxon>Desulfovibrionaceae</taxon>
        <taxon>Desulfolutivibrio</taxon>
    </lineage>
</organism>
<protein>
    <submittedName>
        <fullName evidence="4">Helix-turn-helix domain-containing protein</fullName>
    </submittedName>
</protein>
<feature type="compositionally biased region" description="Low complexity" evidence="1">
    <location>
        <begin position="176"/>
        <end position="192"/>
    </location>
</feature>
<dbReference type="Pfam" id="PF13413">
    <property type="entry name" value="HTH_25"/>
    <property type="match status" value="1"/>
</dbReference>
<dbReference type="RefSeq" id="WP_163300689.1">
    <property type="nucleotide sequence ID" value="NZ_JAAGRQ010000007.1"/>
</dbReference>
<proteinExistence type="predicted"/>
<dbReference type="PANTHER" id="PTHR34475:SF1">
    <property type="entry name" value="CYTOSKELETON PROTEIN RODZ"/>
    <property type="match status" value="1"/>
</dbReference>
<dbReference type="EMBL" id="JAAGRQ010000007">
    <property type="protein sequence ID" value="NDY55636.1"/>
    <property type="molecule type" value="Genomic_DNA"/>
</dbReference>
<feature type="domain" description="Cytoskeleton protein RodZ-like C-terminal" evidence="3">
    <location>
        <begin position="262"/>
        <end position="328"/>
    </location>
</feature>
<dbReference type="InterPro" id="IPR010982">
    <property type="entry name" value="Lambda_DNA-bd_dom_sf"/>
</dbReference>
<dbReference type="PANTHER" id="PTHR34475">
    <property type="match status" value="1"/>
</dbReference>
<accession>A0A7K3NHF8</accession>
<dbReference type="CDD" id="cd00093">
    <property type="entry name" value="HTH_XRE"/>
    <property type="match status" value="1"/>
</dbReference>
<feature type="region of interest" description="Disordered" evidence="1">
    <location>
        <begin position="335"/>
        <end position="417"/>
    </location>
</feature>
<feature type="compositionally biased region" description="Low complexity" evidence="1">
    <location>
        <begin position="217"/>
        <end position="235"/>
    </location>
</feature>
<dbReference type="InterPro" id="IPR050400">
    <property type="entry name" value="Bact_Cytoskel_RodZ"/>
</dbReference>
<feature type="domain" description="Cytoskeleton protein RodZ-like C-terminal" evidence="3">
    <location>
        <begin position="420"/>
        <end position="486"/>
    </location>
</feature>
<dbReference type="InterPro" id="IPR025194">
    <property type="entry name" value="RodZ-like_C"/>
</dbReference>
<evidence type="ECO:0000256" key="2">
    <source>
        <dbReference type="SAM" id="Phobius"/>
    </source>
</evidence>
<dbReference type="InterPro" id="IPR001387">
    <property type="entry name" value="Cro/C1-type_HTH"/>
</dbReference>
<feature type="compositionally biased region" description="Low complexity" evidence="1">
    <location>
        <begin position="355"/>
        <end position="414"/>
    </location>
</feature>
<evidence type="ECO:0000313" key="4">
    <source>
        <dbReference type="EMBL" id="NDY55636.1"/>
    </source>
</evidence>
<evidence type="ECO:0000313" key="5">
    <source>
        <dbReference type="Proteomes" id="UP000469724"/>
    </source>
</evidence>
<reference evidence="4 5" key="1">
    <citation type="submission" date="2020-02" db="EMBL/GenBank/DDBJ databases">
        <title>Comparative genomics of sulfur disproportionating microorganisms.</title>
        <authorList>
            <person name="Ward L.M."/>
            <person name="Bertran E."/>
            <person name="Johnston D.T."/>
        </authorList>
    </citation>
    <scope>NUCLEOTIDE SEQUENCE [LARGE SCALE GENOMIC DNA]</scope>
    <source>
        <strain evidence="4 5">DSM 3696</strain>
    </source>
</reference>
<feature type="transmembrane region" description="Helical" evidence="2">
    <location>
        <begin position="109"/>
        <end position="130"/>
    </location>
</feature>
<feature type="region of interest" description="Disordered" evidence="1">
    <location>
        <begin position="138"/>
        <end position="249"/>
    </location>
</feature>
<keyword evidence="5" id="KW-1185">Reference proteome</keyword>